<keyword evidence="1" id="KW-0175">Coiled coil</keyword>
<accession>A0ABN7XDQ0</accession>
<evidence type="ECO:0000313" key="3">
    <source>
        <dbReference type="Proteomes" id="UP000789901"/>
    </source>
</evidence>
<gene>
    <name evidence="2" type="ORF">GMARGA_LOCUS42234</name>
</gene>
<protein>
    <submittedName>
        <fullName evidence="2">33508_t:CDS:1</fullName>
    </submittedName>
</protein>
<name>A0ABN7XDQ0_GIGMA</name>
<comment type="caution">
    <text evidence="2">The sequence shown here is derived from an EMBL/GenBank/DDBJ whole genome shotgun (WGS) entry which is preliminary data.</text>
</comment>
<dbReference type="EMBL" id="CAJVQB010123837">
    <property type="protein sequence ID" value="CAG8853413.1"/>
    <property type="molecule type" value="Genomic_DNA"/>
</dbReference>
<feature type="non-terminal residue" evidence="2">
    <location>
        <position position="104"/>
    </location>
</feature>
<evidence type="ECO:0000313" key="2">
    <source>
        <dbReference type="EMBL" id="CAG8853413.1"/>
    </source>
</evidence>
<feature type="coiled-coil region" evidence="1">
    <location>
        <begin position="74"/>
        <end position="101"/>
    </location>
</feature>
<organism evidence="2 3">
    <name type="scientific">Gigaspora margarita</name>
    <dbReference type="NCBI Taxonomy" id="4874"/>
    <lineage>
        <taxon>Eukaryota</taxon>
        <taxon>Fungi</taxon>
        <taxon>Fungi incertae sedis</taxon>
        <taxon>Mucoromycota</taxon>
        <taxon>Glomeromycotina</taxon>
        <taxon>Glomeromycetes</taxon>
        <taxon>Diversisporales</taxon>
        <taxon>Gigasporaceae</taxon>
        <taxon>Gigaspora</taxon>
    </lineage>
</organism>
<proteinExistence type="predicted"/>
<evidence type="ECO:0000256" key="1">
    <source>
        <dbReference type="SAM" id="Coils"/>
    </source>
</evidence>
<dbReference type="Proteomes" id="UP000789901">
    <property type="component" value="Unassembled WGS sequence"/>
</dbReference>
<sequence length="104" mass="12605">KEKIIELKPSSSLYNLIHKDICLSYYIISELENEIRNHKLFLITKIKEKIFNEKDYNLVMRYIEALKSIDNFFIKDKKNYINELEEIKQKIKIKIDNHIKSETL</sequence>
<keyword evidence="3" id="KW-1185">Reference proteome</keyword>
<feature type="non-terminal residue" evidence="2">
    <location>
        <position position="1"/>
    </location>
</feature>
<reference evidence="2 3" key="1">
    <citation type="submission" date="2021-06" db="EMBL/GenBank/DDBJ databases">
        <authorList>
            <person name="Kallberg Y."/>
            <person name="Tangrot J."/>
            <person name="Rosling A."/>
        </authorList>
    </citation>
    <scope>NUCLEOTIDE SEQUENCE [LARGE SCALE GENOMIC DNA]</scope>
    <source>
        <strain evidence="2 3">120-4 pot B 10/14</strain>
    </source>
</reference>